<comment type="caution">
    <text evidence="3">The sequence shown here is derived from an EMBL/GenBank/DDBJ whole genome shotgun (WGS) entry which is preliminary data.</text>
</comment>
<evidence type="ECO:0000256" key="2">
    <source>
        <dbReference type="SAM" id="Phobius"/>
    </source>
</evidence>
<dbReference type="SUPFAM" id="SSF69318">
    <property type="entry name" value="Integrin alpha N-terminal domain"/>
    <property type="match status" value="1"/>
</dbReference>
<evidence type="ECO:0000313" key="3">
    <source>
        <dbReference type="EMBL" id="ODS22340.1"/>
    </source>
</evidence>
<feature type="transmembrane region" description="Helical" evidence="2">
    <location>
        <begin position="21"/>
        <end position="42"/>
    </location>
</feature>
<dbReference type="InterPro" id="IPR013517">
    <property type="entry name" value="FG-GAP"/>
</dbReference>
<dbReference type="STRING" id="62101.AB835_14720"/>
<dbReference type="Proteomes" id="UP000242502">
    <property type="component" value="Unassembled WGS sequence"/>
</dbReference>
<sequence>MLINCIFKKNILKKRATLFLLSPYILMSICLASLVFSTHLWASYNKRVLGPEWSDVNGWDQPEYYSTILYEDINRDGKADICGRSSEGIKCHQSIGKSFAQEPVGFDGPAWSDANGWNKPEYYSTIQYPVLGSSVYSNGDGKPGICGRDKDGIKCHIYSSIFEENVWSETLFPAPNWSDAQGWNRPEYFSTIRYPDLNGDGKADICARAKTGIICHLNNNGEGFMKKVFSGPAWSDMNGWGLEKYYSTIDYPDINGDGKADICGRSIRGIECHLSTGRRFSNYAYLGPNWSNSDHWDNPKHYSTIGYPDINRDGKADICGRTANGVRCFMSNVPRFKVSTTPSSSEELPYLKHLPSTCHFSNCTLGLTFIGPEWSDASGWDMLEHYSTIQYPTLDHNNSLAGICGRSSTGVECYYHEHYTLDTAIVMYNMSTPITRHANDSYDH</sequence>
<gene>
    <name evidence="3" type="ORF">AB835_14720</name>
</gene>
<protein>
    <recommendedName>
        <fullName evidence="5">Insecticide toxin TcdB middle/N-terminal domain-containing protein</fullName>
    </recommendedName>
</protein>
<keyword evidence="1" id="KW-0732">Signal</keyword>
<reference evidence="3 4" key="1">
    <citation type="journal article" date="2016" name="Appl. Environ. Microbiol.">
        <title>Lack of Overt Genome Reduction in the Bryostatin-Producing Bryozoan Symbiont "Candidatus Endobugula sertula".</title>
        <authorList>
            <person name="Miller I.J."/>
            <person name="Vanee N."/>
            <person name="Fong S.S."/>
            <person name="Lim-Fong G.E."/>
            <person name="Kwan J.C."/>
        </authorList>
    </citation>
    <scope>NUCLEOTIDE SEQUENCE [LARGE SCALE GENOMIC DNA]</scope>
    <source>
        <strain evidence="3">AB1-4</strain>
    </source>
</reference>
<evidence type="ECO:0000256" key="1">
    <source>
        <dbReference type="ARBA" id="ARBA00022729"/>
    </source>
</evidence>
<keyword evidence="2" id="KW-0812">Transmembrane</keyword>
<keyword evidence="2" id="KW-1133">Transmembrane helix</keyword>
<keyword evidence="2" id="KW-0472">Membrane</keyword>
<proteinExistence type="predicted"/>
<evidence type="ECO:0008006" key="5">
    <source>
        <dbReference type="Google" id="ProtNLM"/>
    </source>
</evidence>
<accession>A0A1D2QL95</accession>
<name>A0A1D2QL95_9GAMM</name>
<dbReference type="Pfam" id="PF13517">
    <property type="entry name" value="FG-GAP_3"/>
    <property type="match status" value="1"/>
</dbReference>
<dbReference type="EMBL" id="MDLC01000099">
    <property type="protein sequence ID" value="ODS22340.1"/>
    <property type="molecule type" value="Genomic_DNA"/>
</dbReference>
<dbReference type="AlphaFoldDB" id="A0A1D2QL95"/>
<organism evidence="3 4">
    <name type="scientific">Candidatus Endobugula sertula</name>
    <name type="common">Bugula neritina bacterial symbiont</name>
    <dbReference type="NCBI Taxonomy" id="62101"/>
    <lineage>
        <taxon>Bacteria</taxon>
        <taxon>Pseudomonadati</taxon>
        <taxon>Pseudomonadota</taxon>
        <taxon>Gammaproteobacteria</taxon>
        <taxon>Cellvibrionales</taxon>
        <taxon>Cellvibrionaceae</taxon>
        <taxon>Candidatus Endobugula</taxon>
    </lineage>
</organism>
<dbReference type="InterPro" id="IPR028994">
    <property type="entry name" value="Integrin_alpha_N"/>
</dbReference>
<evidence type="ECO:0000313" key="4">
    <source>
        <dbReference type="Proteomes" id="UP000242502"/>
    </source>
</evidence>